<dbReference type="Gene3D" id="1.10.1040.10">
    <property type="entry name" value="N-(1-d-carboxylethyl)-l-norvaline Dehydrogenase, domain 2"/>
    <property type="match status" value="1"/>
</dbReference>
<evidence type="ECO:0000259" key="11">
    <source>
        <dbReference type="Pfam" id="PF00725"/>
    </source>
</evidence>
<keyword evidence="14" id="KW-1185">Reference proteome</keyword>
<dbReference type="PANTHER" id="PTHR48075:SF1">
    <property type="entry name" value="LAMBDA-CRYSTALLIN HOMOLOG"/>
    <property type="match status" value="1"/>
</dbReference>
<sequence length="321" mass="35397">MASTSSSPKYNVALIGLGTIGISFAALHLRYGTGTVKVFDPRPDLQLFAESSLPDYLDPSPGAPKLADLQAQGRFVICRSLQEACANADVIQEQGPEKLEFKRNIWQTIEQHAPEKAHLWSSTSGLPASSQNQSMQDQSRLLVVHPFNPPHIMPLIEVVPSTTTAPEEVSFATSYFQQLNSRHRPVVIKKELPGFVGNRLAYILFKEAAFLVKEDIVSVEDLDAIMETSLGPRFAVQGPFKAYHLGGGAAGIRGFLSNLGSTIQNVWDSYEDFKLGTGEDASSWEEKIIKQTEDVYGVPDQAQFTMRDTQLRSVLKTQKTQ</sequence>
<dbReference type="PANTHER" id="PTHR48075">
    <property type="entry name" value="3-HYDROXYACYL-COA DEHYDROGENASE FAMILY PROTEIN"/>
    <property type="match status" value="1"/>
</dbReference>
<dbReference type="Proteomes" id="UP001220256">
    <property type="component" value="Unassembled WGS sequence"/>
</dbReference>
<reference evidence="13 14" key="1">
    <citation type="journal article" date="2023" name="IMA Fungus">
        <title>Comparative genomic study of the Penicillium genus elucidates a diverse pangenome and 15 lateral gene transfer events.</title>
        <authorList>
            <person name="Petersen C."/>
            <person name="Sorensen T."/>
            <person name="Nielsen M.R."/>
            <person name="Sondergaard T.E."/>
            <person name="Sorensen J.L."/>
            <person name="Fitzpatrick D.A."/>
            <person name="Frisvad J.C."/>
            <person name="Nielsen K.L."/>
        </authorList>
    </citation>
    <scope>NUCLEOTIDE SEQUENCE [LARGE SCALE GENOMIC DNA]</scope>
    <source>
        <strain evidence="13 14">IBT 3361</strain>
    </source>
</reference>
<evidence type="ECO:0000256" key="1">
    <source>
        <dbReference type="ARBA" id="ARBA00004496"/>
    </source>
</evidence>
<organism evidence="13 14">
    <name type="scientific">Penicillium chrysogenum</name>
    <name type="common">Penicillium notatum</name>
    <dbReference type="NCBI Taxonomy" id="5076"/>
    <lineage>
        <taxon>Eukaryota</taxon>
        <taxon>Fungi</taxon>
        <taxon>Dikarya</taxon>
        <taxon>Ascomycota</taxon>
        <taxon>Pezizomycotina</taxon>
        <taxon>Eurotiomycetes</taxon>
        <taxon>Eurotiomycetidae</taxon>
        <taxon>Eurotiales</taxon>
        <taxon>Aspergillaceae</taxon>
        <taxon>Penicillium</taxon>
        <taxon>Penicillium chrysogenum species complex</taxon>
    </lineage>
</organism>
<evidence type="ECO:0000256" key="8">
    <source>
        <dbReference type="ARBA" id="ARBA00038962"/>
    </source>
</evidence>
<keyword evidence="10" id="KW-1133">Transmembrane helix</keyword>
<feature type="domain" description="3-hydroxyacyl-CoA dehydrogenase NAD binding" evidence="12">
    <location>
        <begin position="11"/>
        <end position="189"/>
    </location>
</feature>
<feature type="domain" description="3-hydroxyacyl-CoA dehydrogenase C-terminal" evidence="11">
    <location>
        <begin position="194"/>
        <end position="261"/>
    </location>
</feature>
<dbReference type="InterPro" id="IPR013328">
    <property type="entry name" value="6PGD_dom2"/>
</dbReference>
<keyword evidence="10" id="KW-0472">Membrane</keyword>
<evidence type="ECO:0000256" key="6">
    <source>
        <dbReference type="ARBA" id="ARBA00023002"/>
    </source>
</evidence>
<keyword evidence="10" id="KW-0812">Transmembrane</keyword>
<comment type="caution">
    <text evidence="13">The sequence shown here is derived from an EMBL/GenBank/DDBJ whole genome shotgun (WGS) entry which is preliminary data.</text>
</comment>
<dbReference type="InterPro" id="IPR008927">
    <property type="entry name" value="6-PGluconate_DH-like_C_sf"/>
</dbReference>
<dbReference type="SUPFAM" id="SSF51735">
    <property type="entry name" value="NAD(P)-binding Rossmann-fold domains"/>
    <property type="match status" value="1"/>
</dbReference>
<evidence type="ECO:0000256" key="9">
    <source>
        <dbReference type="ARBA" id="ARBA00042709"/>
    </source>
</evidence>
<dbReference type="PIRSF" id="PIRSF000105">
    <property type="entry name" value="HCDH"/>
    <property type="match status" value="1"/>
</dbReference>
<feature type="transmembrane region" description="Helical" evidence="10">
    <location>
        <begin position="12"/>
        <end position="31"/>
    </location>
</feature>
<dbReference type="InterPro" id="IPR022694">
    <property type="entry name" value="3-OHacyl-CoA_DH"/>
</dbReference>
<dbReference type="Gene3D" id="3.40.50.720">
    <property type="entry name" value="NAD(P)-binding Rossmann-like Domain"/>
    <property type="match status" value="1"/>
</dbReference>
<dbReference type="Pfam" id="PF00725">
    <property type="entry name" value="3HCDH"/>
    <property type="match status" value="1"/>
</dbReference>
<evidence type="ECO:0000313" key="14">
    <source>
        <dbReference type="Proteomes" id="UP001220256"/>
    </source>
</evidence>
<dbReference type="Pfam" id="PF02737">
    <property type="entry name" value="3HCDH_N"/>
    <property type="match status" value="1"/>
</dbReference>
<protein>
    <recommendedName>
        <fullName evidence="9">L-gulonate 3-dehydrogenase</fullName>
        <ecNumber evidence="8">1.1.1.45</ecNumber>
    </recommendedName>
    <alternativeName>
        <fullName evidence="9">L-gulonate 3-dehydrogenase</fullName>
    </alternativeName>
</protein>
<keyword evidence="4" id="KW-0963">Cytoplasm</keyword>
<keyword evidence="6" id="KW-0560">Oxidoreductase</keyword>
<evidence type="ECO:0000313" key="13">
    <source>
        <dbReference type="EMBL" id="KAJ5264828.1"/>
    </source>
</evidence>
<gene>
    <name evidence="13" type="ORF">N7505_007621</name>
</gene>
<dbReference type="EC" id="1.1.1.45" evidence="8"/>
<dbReference type="InterPro" id="IPR036291">
    <property type="entry name" value="NAD(P)-bd_dom_sf"/>
</dbReference>
<dbReference type="EMBL" id="JAPVEB010000004">
    <property type="protein sequence ID" value="KAJ5264828.1"/>
    <property type="molecule type" value="Genomic_DNA"/>
</dbReference>
<keyword evidence="5" id="KW-0597">Phosphoprotein</keyword>
<name>A0ABQ8WDX8_PENCH</name>
<dbReference type="InterPro" id="IPR006176">
    <property type="entry name" value="3-OHacyl-CoA_DH_NAD-bd"/>
</dbReference>
<evidence type="ECO:0000256" key="2">
    <source>
        <dbReference type="ARBA" id="ARBA00009463"/>
    </source>
</evidence>
<comment type="subunit">
    <text evidence="3">Homodimer.</text>
</comment>
<dbReference type="SUPFAM" id="SSF48179">
    <property type="entry name" value="6-phosphogluconate dehydrogenase C-terminal domain-like"/>
    <property type="match status" value="1"/>
</dbReference>
<proteinExistence type="inferred from homology"/>
<comment type="subcellular location">
    <subcellularLocation>
        <location evidence="1">Cytoplasm</location>
    </subcellularLocation>
</comment>
<accession>A0ABQ8WDX8</accession>
<evidence type="ECO:0000256" key="4">
    <source>
        <dbReference type="ARBA" id="ARBA00022490"/>
    </source>
</evidence>
<evidence type="ECO:0000256" key="7">
    <source>
        <dbReference type="ARBA" id="ARBA00023027"/>
    </source>
</evidence>
<evidence type="ECO:0000256" key="3">
    <source>
        <dbReference type="ARBA" id="ARBA00011738"/>
    </source>
</evidence>
<comment type="similarity">
    <text evidence="2">Belongs to the 3-hydroxyacyl-CoA dehydrogenase family.</text>
</comment>
<evidence type="ECO:0000256" key="5">
    <source>
        <dbReference type="ARBA" id="ARBA00022553"/>
    </source>
</evidence>
<keyword evidence="7" id="KW-0520">NAD</keyword>
<evidence type="ECO:0000259" key="12">
    <source>
        <dbReference type="Pfam" id="PF02737"/>
    </source>
</evidence>
<evidence type="ECO:0000256" key="10">
    <source>
        <dbReference type="SAM" id="Phobius"/>
    </source>
</evidence>
<dbReference type="InterPro" id="IPR006108">
    <property type="entry name" value="3HC_DH_C"/>
</dbReference>